<dbReference type="SUPFAM" id="SSF109854">
    <property type="entry name" value="DinB/YfiT-like putative metalloenzymes"/>
    <property type="match status" value="1"/>
</dbReference>
<dbReference type="InterPro" id="IPR017517">
    <property type="entry name" value="Maleyloyr_isom"/>
</dbReference>
<evidence type="ECO:0000259" key="2">
    <source>
        <dbReference type="Pfam" id="PF11716"/>
    </source>
</evidence>
<dbReference type="InterPro" id="IPR024344">
    <property type="entry name" value="MDMPI_metal-binding"/>
</dbReference>
<dbReference type="InterPro" id="IPR034660">
    <property type="entry name" value="DinB/YfiT-like"/>
</dbReference>
<dbReference type="EMBL" id="QYZP01000002">
    <property type="protein sequence ID" value="RJN32099.1"/>
    <property type="molecule type" value="Genomic_DNA"/>
</dbReference>
<protein>
    <submittedName>
        <fullName evidence="3">Maleylpyruvate isomerase family mycothiol-dependent enzyme</fullName>
    </submittedName>
</protein>
<feature type="domain" description="MDMPI C-terminal" evidence="1">
    <location>
        <begin position="206"/>
        <end position="283"/>
    </location>
</feature>
<keyword evidence="3" id="KW-0670">Pyruvate</keyword>
<dbReference type="GO" id="GO:0046872">
    <property type="term" value="F:metal ion binding"/>
    <property type="evidence" value="ECO:0007669"/>
    <property type="project" value="InterPro"/>
</dbReference>
<proteinExistence type="predicted"/>
<sequence length="294" mass="32672">MPDAQRLRPPSHKTTTPPARLADLSATRKHLTKCSHGEKDLPYITGNTPDVERYARYVISPTGRPWLDELAAAAELFVTVLVSAEHQKGALSSPVRACPGWTLRDLAVHLGQTHRWTVGMLDGADPRQRPPIRPAEGERLSDWYYAESETLRKALAVAGPDAPCWTLVKEQRTALFWQRRQVHETVIHLWDAHQALGGSIDLDPILAFDGLEEVRDVMYPRMLRAERVEPLAQNLVLSASDLHSESVVIGDAEQSAHVQGPAADLLLLVWQRIPWRPVFGDAAAEELVAQSLVP</sequence>
<evidence type="ECO:0000313" key="4">
    <source>
        <dbReference type="Proteomes" id="UP000266615"/>
    </source>
</evidence>
<gene>
    <name evidence="3" type="ORF">D3250_08470</name>
</gene>
<comment type="caution">
    <text evidence="3">The sequence shown here is derived from an EMBL/GenBank/DDBJ whole genome shotgun (WGS) entry which is preliminary data.</text>
</comment>
<evidence type="ECO:0000313" key="3">
    <source>
        <dbReference type="EMBL" id="RJN32099.1"/>
    </source>
</evidence>
<keyword evidence="4" id="KW-1185">Reference proteome</keyword>
<dbReference type="Proteomes" id="UP000266615">
    <property type="component" value="Unassembled WGS sequence"/>
</dbReference>
<feature type="domain" description="Mycothiol-dependent maleylpyruvate isomerase metal-binding" evidence="2">
    <location>
        <begin position="88"/>
        <end position="192"/>
    </location>
</feature>
<dbReference type="GO" id="GO:0005886">
    <property type="term" value="C:plasma membrane"/>
    <property type="evidence" value="ECO:0007669"/>
    <property type="project" value="TreeGrafter"/>
</dbReference>
<keyword evidence="3" id="KW-0413">Isomerase</keyword>
<dbReference type="PANTHER" id="PTHR40758">
    <property type="entry name" value="CONSERVED PROTEIN"/>
    <property type="match status" value="1"/>
</dbReference>
<accession>A0A3A4G1W7</accession>
<name>A0A3A4G1W7_9MICC</name>
<evidence type="ECO:0000259" key="1">
    <source>
        <dbReference type="Pfam" id="PF07398"/>
    </source>
</evidence>
<dbReference type="NCBIfam" id="TIGR03083">
    <property type="entry name" value="maleylpyruvate isomerase family mycothiol-dependent enzyme"/>
    <property type="match status" value="1"/>
</dbReference>
<dbReference type="InterPro" id="IPR010872">
    <property type="entry name" value="MDMPI_C-term_domain"/>
</dbReference>
<dbReference type="AlphaFoldDB" id="A0A3A4G1W7"/>
<dbReference type="PANTHER" id="PTHR40758:SF1">
    <property type="entry name" value="CONSERVED PROTEIN"/>
    <property type="match status" value="1"/>
</dbReference>
<organism evidence="3 4">
    <name type="scientific">Nesterenkonia natronophila</name>
    <dbReference type="NCBI Taxonomy" id="2174932"/>
    <lineage>
        <taxon>Bacteria</taxon>
        <taxon>Bacillati</taxon>
        <taxon>Actinomycetota</taxon>
        <taxon>Actinomycetes</taxon>
        <taxon>Micrococcales</taxon>
        <taxon>Micrococcaceae</taxon>
        <taxon>Nesterenkonia</taxon>
    </lineage>
</organism>
<dbReference type="Pfam" id="PF07398">
    <property type="entry name" value="MDMPI_C"/>
    <property type="match status" value="1"/>
</dbReference>
<dbReference type="Pfam" id="PF11716">
    <property type="entry name" value="MDMPI_N"/>
    <property type="match status" value="1"/>
</dbReference>
<dbReference type="GO" id="GO:0016853">
    <property type="term" value="F:isomerase activity"/>
    <property type="evidence" value="ECO:0007669"/>
    <property type="project" value="UniProtKB-KW"/>
</dbReference>
<reference evidence="3 4" key="1">
    <citation type="submission" date="2018-09" db="EMBL/GenBank/DDBJ databases">
        <title>Nesterenkonia natronophila sp. nov., an alkaliphilic actinobacteriume isolated from a soda lake, and emended description of the genus Nesterenkonia.</title>
        <authorList>
            <person name="Menes R.J."/>
            <person name="Iriarte A."/>
        </authorList>
    </citation>
    <scope>NUCLEOTIDE SEQUENCE [LARGE SCALE GENOMIC DNA]</scope>
    <source>
        <strain evidence="3 4">M8</strain>
    </source>
</reference>